<proteinExistence type="predicted"/>
<dbReference type="AlphaFoldDB" id="A0A844EHU0"/>
<dbReference type="InterPro" id="IPR009785">
    <property type="entry name" value="Prophage_Lj928_Orf309"/>
</dbReference>
<name>A0A844EHU0_9LACO</name>
<evidence type="ECO:0000313" key="3">
    <source>
        <dbReference type="Proteomes" id="UP000491237"/>
    </source>
</evidence>
<dbReference type="Pfam" id="PF07083">
    <property type="entry name" value="DUF1351"/>
    <property type="match status" value="1"/>
</dbReference>
<organism evidence="2 3">
    <name type="scientific">Lentilactobacillus parabuchneri</name>
    <dbReference type="NCBI Taxonomy" id="152331"/>
    <lineage>
        <taxon>Bacteria</taxon>
        <taxon>Bacillati</taxon>
        <taxon>Bacillota</taxon>
        <taxon>Bacilli</taxon>
        <taxon>Lactobacillales</taxon>
        <taxon>Lactobacillaceae</taxon>
        <taxon>Lentilactobacillus</taxon>
    </lineage>
</organism>
<comment type="caution">
    <text evidence="2">The sequence shown here is derived from an EMBL/GenBank/DDBJ whole genome shotgun (WGS) entry which is preliminary data.</text>
</comment>
<sequence>MEEVNGQIDTIKAEEARLDGERLIITNYAKAVGLDAAGWLAMINDGKSAAEVMKSMDKAREEAKRKAADEAERQKKQAEYDAAMAKLAEDK</sequence>
<feature type="region of interest" description="Disordered" evidence="1">
    <location>
        <begin position="60"/>
        <end position="91"/>
    </location>
</feature>
<protein>
    <submittedName>
        <fullName evidence="2">DUF1351 domain-containing protein</fullName>
    </submittedName>
</protein>
<evidence type="ECO:0000313" key="2">
    <source>
        <dbReference type="EMBL" id="MSE22695.1"/>
    </source>
</evidence>
<evidence type="ECO:0000256" key="1">
    <source>
        <dbReference type="SAM" id="MobiDB-lite"/>
    </source>
</evidence>
<feature type="compositionally biased region" description="Basic and acidic residues" evidence="1">
    <location>
        <begin position="60"/>
        <end position="79"/>
    </location>
</feature>
<reference evidence="2 3" key="1">
    <citation type="submission" date="2019-11" db="EMBL/GenBank/DDBJ databases">
        <title>Draft Genome Sequence of Plant Growth-Promoting Rhizosphere-Associated Bacteria.</title>
        <authorList>
            <person name="Vasilyev I.Y."/>
            <person name="Radchenko V."/>
            <person name="Ilnitskaya E.V."/>
        </authorList>
    </citation>
    <scope>NUCLEOTIDE SEQUENCE [LARGE SCALE GENOMIC DNA]</scope>
    <source>
        <strain evidence="2 3">VRA_07sq_f</strain>
    </source>
</reference>
<dbReference type="EMBL" id="WKKY01001411">
    <property type="protein sequence ID" value="MSE22695.1"/>
    <property type="molecule type" value="Genomic_DNA"/>
</dbReference>
<feature type="non-terminal residue" evidence="2">
    <location>
        <position position="91"/>
    </location>
</feature>
<dbReference type="Proteomes" id="UP000491237">
    <property type="component" value="Unassembled WGS sequence"/>
</dbReference>
<gene>
    <name evidence="2" type="ORF">GKC44_15980</name>
</gene>
<accession>A0A844EHU0</accession>